<feature type="compositionally biased region" description="Polar residues" evidence="1">
    <location>
        <begin position="602"/>
        <end position="617"/>
    </location>
</feature>
<proteinExistence type="predicted"/>
<feature type="transmembrane region" description="Helical" evidence="2">
    <location>
        <begin position="167"/>
        <end position="187"/>
    </location>
</feature>
<reference evidence="4" key="1">
    <citation type="journal article" date="2017" name="Nat. Ecol. Evol.">
        <title>Genome expansion and lineage-specific genetic innovations in the forest pathogenic fungi Armillaria.</title>
        <authorList>
            <person name="Sipos G."/>
            <person name="Prasanna A.N."/>
            <person name="Walter M.C."/>
            <person name="O'Connor E."/>
            <person name="Balint B."/>
            <person name="Krizsan K."/>
            <person name="Kiss B."/>
            <person name="Hess J."/>
            <person name="Varga T."/>
            <person name="Slot J."/>
            <person name="Riley R."/>
            <person name="Boka B."/>
            <person name="Rigling D."/>
            <person name="Barry K."/>
            <person name="Lee J."/>
            <person name="Mihaltcheva S."/>
            <person name="LaButti K."/>
            <person name="Lipzen A."/>
            <person name="Waldron R."/>
            <person name="Moloney N.M."/>
            <person name="Sperisen C."/>
            <person name="Kredics L."/>
            <person name="Vagvoelgyi C."/>
            <person name="Patrignani A."/>
            <person name="Fitzpatrick D."/>
            <person name="Nagy I."/>
            <person name="Doyle S."/>
            <person name="Anderson J.B."/>
            <person name="Grigoriev I.V."/>
            <person name="Gueldener U."/>
            <person name="Muensterkoetter M."/>
            <person name="Nagy L.G."/>
        </authorList>
    </citation>
    <scope>NUCLEOTIDE SEQUENCE [LARGE SCALE GENOMIC DNA]</scope>
    <source>
        <strain evidence="4">C18/9</strain>
    </source>
</reference>
<keyword evidence="2" id="KW-0812">Transmembrane</keyword>
<sequence length="741" mass="80167">MVYCSGIPFATLFSLLITTVFKVFRPNSGISLSSLWLEGPSFQEDALAYGVAVHSDTIDVTLKSDVLDDTLAWVVTDMVDTIVETVAPGPKETESIVEPVSTALSVVLTLPNRKTVPKLVQVAPTLGMVTIIQQTPQPSGTSIAFASRQTPFLVARSNPRDRFFDKLVTLVFLGLAIAMSVLVLLSLDSGVPPAVLDFLLLLFRSMREEAAVKEVVGIVSLVWRLLFQDEVSEANVPTADQEEHGADSSLTWYRQLTGDMASDNVTYGNDRLQSVIRRSIGSKLYVCWDKEISLAVEDVVLNRGASGAILSTPSTVRLSASRDNLRAFASMAFFSSVNNDGEESAIESVSQAVSRIMLTEDSVNDDQAEVTRMSALSIWPAISDLDVASLACTGTVVWQGTVELEGLQPSLFSSGHSETTRNDLLSLPETYVPVRVDGFYALQQAVDADIAEDGNMSLMHASASYSFSPVLRVAPSGSSFEQAAVDDDAEQQTAVAPASSPPRIPVASWRRKASFVPPLQEGHTPATTRPSPSRNPICPGKPVSRTGVKAPLINPSVRPSPSKHHKNLRSSPPALKAQKQKEKGRSPRRYGHLAEGMVRTSPPRSSNPVLRSTSSGHSLEDGPFQAPACAAALPIRKRAPLPGKGQRRPDALAPTPSRSSQPQHRDHTPYRFPMLASQTRAQEESGSPASRARRCYGVGLHSFHCIFHGPNITLSLVVHNPIDDPTRKKNQRAHGDDKDVH</sequence>
<evidence type="ECO:0000256" key="1">
    <source>
        <dbReference type="SAM" id="MobiDB-lite"/>
    </source>
</evidence>
<feature type="compositionally biased region" description="Polar residues" evidence="1">
    <location>
        <begin position="525"/>
        <end position="534"/>
    </location>
</feature>
<dbReference type="Proteomes" id="UP000219338">
    <property type="component" value="Unassembled WGS sequence"/>
</dbReference>
<evidence type="ECO:0000313" key="3">
    <source>
        <dbReference type="EMBL" id="SJL03328.1"/>
    </source>
</evidence>
<dbReference type="EMBL" id="FUEG01000004">
    <property type="protein sequence ID" value="SJL03328.1"/>
    <property type="molecule type" value="Genomic_DNA"/>
</dbReference>
<keyword evidence="4" id="KW-1185">Reference proteome</keyword>
<dbReference type="AlphaFoldDB" id="A0A284R3Q3"/>
<evidence type="ECO:0000313" key="4">
    <source>
        <dbReference type="Proteomes" id="UP000219338"/>
    </source>
</evidence>
<organism evidence="3 4">
    <name type="scientific">Armillaria ostoyae</name>
    <name type="common">Armillaria root rot fungus</name>
    <dbReference type="NCBI Taxonomy" id="47428"/>
    <lineage>
        <taxon>Eukaryota</taxon>
        <taxon>Fungi</taxon>
        <taxon>Dikarya</taxon>
        <taxon>Basidiomycota</taxon>
        <taxon>Agaricomycotina</taxon>
        <taxon>Agaricomycetes</taxon>
        <taxon>Agaricomycetidae</taxon>
        <taxon>Agaricales</taxon>
        <taxon>Marasmiineae</taxon>
        <taxon>Physalacriaceae</taxon>
        <taxon>Armillaria</taxon>
    </lineage>
</organism>
<accession>A0A284R3Q3</accession>
<dbReference type="OMA" id="CWDKEIS"/>
<protein>
    <recommendedName>
        <fullName evidence="5">Transmembrane protein</fullName>
    </recommendedName>
</protein>
<feature type="region of interest" description="Disordered" evidence="1">
    <location>
        <begin position="484"/>
        <end position="624"/>
    </location>
</feature>
<keyword evidence="2" id="KW-0472">Membrane</keyword>
<feature type="transmembrane region" description="Helical" evidence="2">
    <location>
        <begin position="6"/>
        <end position="24"/>
    </location>
</feature>
<keyword evidence="2" id="KW-1133">Transmembrane helix</keyword>
<gene>
    <name evidence="3" type="ORF">ARMOST_06681</name>
</gene>
<dbReference type="OrthoDB" id="2960490at2759"/>
<name>A0A284R3Q3_ARMOS</name>
<evidence type="ECO:0008006" key="5">
    <source>
        <dbReference type="Google" id="ProtNLM"/>
    </source>
</evidence>
<feature type="region of interest" description="Disordered" evidence="1">
    <location>
        <begin position="638"/>
        <end position="670"/>
    </location>
</feature>
<evidence type="ECO:0000256" key="2">
    <source>
        <dbReference type="SAM" id="Phobius"/>
    </source>
</evidence>